<accession>A0A0B6XU71</accession>
<evidence type="ECO:0000313" key="1">
    <source>
        <dbReference type="EMBL" id="CEK47066.1"/>
    </source>
</evidence>
<name>A0A0B6XU71_9EUPU</name>
<evidence type="ECO:0008006" key="2">
    <source>
        <dbReference type="Google" id="ProtNLM"/>
    </source>
</evidence>
<organism evidence="1">
    <name type="scientific">Arion vulgaris</name>
    <dbReference type="NCBI Taxonomy" id="1028688"/>
    <lineage>
        <taxon>Eukaryota</taxon>
        <taxon>Metazoa</taxon>
        <taxon>Spiralia</taxon>
        <taxon>Lophotrochozoa</taxon>
        <taxon>Mollusca</taxon>
        <taxon>Gastropoda</taxon>
        <taxon>Heterobranchia</taxon>
        <taxon>Euthyneura</taxon>
        <taxon>Panpulmonata</taxon>
        <taxon>Eupulmonata</taxon>
        <taxon>Stylommatophora</taxon>
        <taxon>Helicina</taxon>
        <taxon>Arionoidea</taxon>
        <taxon>Arionidae</taxon>
        <taxon>Arion</taxon>
    </lineage>
</organism>
<gene>
    <name evidence="1" type="primary">ORF486</name>
</gene>
<protein>
    <recommendedName>
        <fullName evidence="2">Ig-like domain-containing protein</fullName>
    </recommendedName>
</protein>
<dbReference type="AlphaFoldDB" id="A0A0B6XU71"/>
<proteinExistence type="predicted"/>
<feature type="non-terminal residue" evidence="1">
    <location>
        <position position="68"/>
    </location>
</feature>
<dbReference type="EMBL" id="HACG01000201">
    <property type="protein sequence ID" value="CEK47066.1"/>
    <property type="molecule type" value="Transcribed_RNA"/>
</dbReference>
<reference evidence="1" key="1">
    <citation type="submission" date="2014-12" db="EMBL/GenBank/DDBJ databases">
        <title>Insight into the proteome of Arion vulgaris.</title>
        <authorList>
            <person name="Aradska J."/>
            <person name="Bulat T."/>
            <person name="Smidak R."/>
            <person name="Sarate P."/>
            <person name="Gangsoo J."/>
            <person name="Sialana F."/>
            <person name="Bilban M."/>
            <person name="Lubec G."/>
        </authorList>
    </citation>
    <scope>NUCLEOTIDE SEQUENCE</scope>
    <source>
        <tissue evidence="1">Skin</tissue>
    </source>
</reference>
<feature type="non-terminal residue" evidence="1">
    <location>
        <position position="1"/>
    </location>
</feature>
<sequence>LIMSRISVKGLSISDITPMDAVWIFALLSAHLVSVTATSTTPKFNNTPEHVTVVEGGRIILPCSVEFM</sequence>